<evidence type="ECO:0000259" key="2">
    <source>
        <dbReference type="Pfam" id="PF23451"/>
    </source>
</evidence>
<evidence type="ECO:0000259" key="1">
    <source>
        <dbReference type="Pfam" id="PF01883"/>
    </source>
</evidence>
<dbReference type="RefSeq" id="WP_089769315.1">
    <property type="nucleotide sequence ID" value="NZ_FNWX01000012.1"/>
</dbReference>
<organism evidence="3 4">
    <name type="scientific">Epilithonimonas hominis</name>
    <dbReference type="NCBI Taxonomy" id="420404"/>
    <lineage>
        <taxon>Bacteria</taxon>
        <taxon>Pseudomonadati</taxon>
        <taxon>Bacteroidota</taxon>
        <taxon>Flavobacteriia</taxon>
        <taxon>Flavobacteriales</taxon>
        <taxon>Weeksellaceae</taxon>
        <taxon>Chryseobacterium group</taxon>
        <taxon>Epilithonimonas</taxon>
    </lineage>
</organism>
<dbReference type="Proteomes" id="UP000198555">
    <property type="component" value="Unassembled WGS sequence"/>
</dbReference>
<evidence type="ECO:0000313" key="4">
    <source>
        <dbReference type="Proteomes" id="UP000198555"/>
    </source>
</evidence>
<name>A0A1H6JB51_9FLAO</name>
<dbReference type="AlphaFoldDB" id="A0A1H6JB51"/>
<dbReference type="PANTHER" id="PTHR42831">
    <property type="entry name" value="FE-S PROTEIN MATURATION AUXILIARY FACTOR YITW"/>
    <property type="match status" value="1"/>
</dbReference>
<feature type="domain" description="PaaD zinc beta ribbon" evidence="2">
    <location>
        <begin position="111"/>
        <end position="159"/>
    </location>
</feature>
<dbReference type="InterPro" id="IPR052339">
    <property type="entry name" value="Fe-S_Maturation_MIP18"/>
</dbReference>
<dbReference type="InterPro" id="IPR011883">
    <property type="entry name" value="PaaD-like"/>
</dbReference>
<reference evidence="4" key="1">
    <citation type="submission" date="2016-10" db="EMBL/GenBank/DDBJ databases">
        <authorList>
            <person name="Varghese N."/>
            <person name="Submissions S."/>
        </authorList>
    </citation>
    <scope>NUCLEOTIDE SEQUENCE [LARGE SCALE GENOMIC DNA]</scope>
    <source>
        <strain evidence="4">DSM 19326</strain>
    </source>
</reference>
<keyword evidence="4" id="KW-1185">Reference proteome</keyword>
<dbReference type="PANTHER" id="PTHR42831:SF3">
    <property type="entry name" value="1,2-PHENYLACETYL-COA EPOXIDASE, SUBUNIT D-RELATED"/>
    <property type="match status" value="1"/>
</dbReference>
<evidence type="ECO:0000313" key="3">
    <source>
        <dbReference type="EMBL" id="SEH56241.1"/>
    </source>
</evidence>
<feature type="domain" description="MIP18 family-like" evidence="1">
    <location>
        <begin position="6"/>
        <end position="66"/>
    </location>
</feature>
<dbReference type="NCBIfam" id="TIGR02159">
    <property type="entry name" value="PA_CoA_Oxy4"/>
    <property type="match status" value="1"/>
</dbReference>
<accession>A0A1H6JB51</accession>
<dbReference type="Pfam" id="PF01883">
    <property type="entry name" value="FeS_assembly_P"/>
    <property type="match status" value="1"/>
</dbReference>
<sequence length="161" mass="18326">MVVTEEYIWQILEEIPDPEVPVLNLLDLGIIRDVILNEDEIEIVVTPTYSGCPATSMINMAIRMKLIEKGFNNIKLTNRLSPAWTTDWMTEEGKQKLKAYGIAPPVYSKNNDELFSKTDEVECALCGSKHTHLVSQFGSTACKALYQCDDCREPFDYFKCH</sequence>
<protein>
    <submittedName>
        <fullName evidence="3">Ring-1,2-phenylacetyl-CoA epoxidase subunit PaaD</fullName>
    </submittedName>
</protein>
<proteinExistence type="predicted"/>
<dbReference type="Gene3D" id="3.30.300.130">
    <property type="entry name" value="Fe-S cluster assembly (FSCA)"/>
    <property type="match status" value="1"/>
</dbReference>
<dbReference type="EMBL" id="FNWX01000012">
    <property type="protein sequence ID" value="SEH56241.1"/>
    <property type="molecule type" value="Genomic_DNA"/>
</dbReference>
<dbReference type="SUPFAM" id="SSF117916">
    <property type="entry name" value="Fe-S cluster assembly (FSCA) domain-like"/>
    <property type="match status" value="1"/>
</dbReference>
<dbReference type="STRING" id="420404.SAMN05421793_11212"/>
<dbReference type="InterPro" id="IPR034904">
    <property type="entry name" value="FSCA_dom_sf"/>
</dbReference>
<dbReference type="InterPro" id="IPR002744">
    <property type="entry name" value="MIP18-like"/>
</dbReference>
<dbReference type="Pfam" id="PF23451">
    <property type="entry name" value="Zn_ribbon_PaaD"/>
    <property type="match status" value="1"/>
</dbReference>
<dbReference type="InterPro" id="IPR056572">
    <property type="entry name" value="Zn_ribbon_PaaD"/>
</dbReference>
<gene>
    <name evidence="3" type="ORF">SAMN05421793_11212</name>
</gene>